<evidence type="ECO:0000259" key="4">
    <source>
        <dbReference type="Pfam" id="PF17836"/>
    </source>
</evidence>
<dbReference type="InterPro" id="IPR050179">
    <property type="entry name" value="Trans_hexapeptide_repeat"/>
</dbReference>
<name>A0A1H6MMM9_9GAMM</name>
<evidence type="ECO:0000256" key="1">
    <source>
        <dbReference type="ARBA" id="ARBA00007274"/>
    </source>
</evidence>
<keyword evidence="5" id="KW-0808">Transferase</keyword>
<keyword evidence="6" id="KW-1185">Reference proteome</keyword>
<dbReference type="EMBL" id="FNXF01000010">
    <property type="protein sequence ID" value="SEH98909.1"/>
    <property type="molecule type" value="Genomic_DNA"/>
</dbReference>
<feature type="binding site" evidence="3">
    <location>
        <begin position="10"/>
        <end position="12"/>
    </location>
    <ligand>
        <name>substrate</name>
    </ligand>
</feature>
<gene>
    <name evidence="5" type="ORF">SAMN05660691_02603</name>
</gene>
<dbReference type="RefSeq" id="WP_092793951.1">
    <property type="nucleotide sequence ID" value="NZ_FNXF01000010.1"/>
</dbReference>
<organism evidence="5 6">
    <name type="scientific">Rheinheimera pacifica</name>
    <dbReference type="NCBI Taxonomy" id="173990"/>
    <lineage>
        <taxon>Bacteria</taxon>
        <taxon>Pseudomonadati</taxon>
        <taxon>Pseudomonadota</taxon>
        <taxon>Gammaproteobacteria</taxon>
        <taxon>Chromatiales</taxon>
        <taxon>Chromatiaceae</taxon>
        <taxon>Rheinheimera</taxon>
    </lineage>
</organism>
<dbReference type="CDD" id="cd03360">
    <property type="entry name" value="LbH_AT_putative"/>
    <property type="match status" value="1"/>
</dbReference>
<dbReference type="Gene3D" id="2.160.10.10">
    <property type="entry name" value="Hexapeptide repeat proteins"/>
    <property type="match status" value="1"/>
</dbReference>
<dbReference type="InterPro" id="IPR041561">
    <property type="entry name" value="PglD_N"/>
</dbReference>
<feature type="active site" description="Proton acceptor" evidence="2">
    <location>
        <position position="135"/>
    </location>
</feature>
<feature type="site" description="Increases basicity of active site His" evidence="2">
    <location>
        <position position="136"/>
    </location>
</feature>
<accession>A0A1H6MMM9</accession>
<evidence type="ECO:0000256" key="2">
    <source>
        <dbReference type="PIRSR" id="PIRSR620019-1"/>
    </source>
</evidence>
<feature type="binding site" evidence="3">
    <location>
        <position position="165"/>
    </location>
    <ligand>
        <name>acetyl-CoA</name>
        <dbReference type="ChEBI" id="CHEBI:57288"/>
    </ligand>
</feature>
<evidence type="ECO:0000313" key="6">
    <source>
        <dbReference type="Proteomes" id="UP000199371"/>
    </source>
</evidence>
<dbReference type="Pfam" id="PF17836">
    <property type="entry name" value="PglD_N"/>
    <property type="match status" value="1"/>
</dbReference>
<evidence type="ECO:0000256" key="3">
    <source>
        <dbReference type="PIRSR" id="PIRSR620019-2"/>
    </source>
</evidence>
<dbReference type="GO" id="GO:0016740">
    <property type="term" value="F:transferase activity"/>
    <property type="evidence" value="ECO:0007669"/>
    <property type="project" value="UniProtKB-KW"/>
</dbReference>
<comment type="similarity">
    <text evidence="1">Belongs to the transferase hexapeptide repeat family.</text>
</comment>
<dbReference type="Gene3D" id="3.40.50.20">
    <property type="match status" value="1"/>
</dbReference>
<feature type="binding site" evidence="3">
    <location>
        <position position="68"/>
    </location>
    <ligand>
        <name>substrate</name>
    </ligand>
</feature>
<protein>
    <submittedName>
        <fullName evidence="5">Transferase hexapeptide (Six repeat-containing protein)</fullName>
    </submittedName>
</protein>
<dbReference type="PANTHER" id="PTHR43300:SF7">
    <property type="entry name" value="UDP-N-ACETYLBACILLOSAMINE N-ACETYLTRANSFERASE"/>
    <property type="match status" value="1"/>
</dbReference>
<feature type="binding site" evidence="3">
    <location>
        <position position="144"/>
    </location>
    <ligand>
        <name>acetyl-CoA</name>
        <dbReference type="ChEBI" id="CHEBI:57288"/>
    </ligand>
</feature>
<dbReference type="InterPro" id="IPR020019">
    <property type="entry name" value="AcTrfase_PglD-like"/>
</dbReference>
<dbReference type="STRING" id="173990.SAMN05660691_02603"/>
<reference evidence="6" key="1">
    <citation type="submission" date="2016-10" db="EMBL/GenBank/DDBJ databases">
        <authorList>
            <person name="Varghese N."/>
            <person name="Submissions S."/>
        </authorList>
    </citation>
    <scope>NUCLEOTIDE SEQUENCE [LARGE SCALE GENOMIC DNA]</scope>
    <source>
        <strain evidence="6">DSM 17616</strain>
    </source>
</reference>
<dbReference type="Proteomes" id="UP000199371">
    <property type="component" value="Unassembled WGS sequence"/>
</dbReference>
<dbReference type="OrthoDB" id="9800846at2"/>
<dbReference type="PANTHER" id="PTHR43300">
    <property type="entry name" value="ACETYLTRANSFERASE"/>
    <property type="match status" value="1"/>
</dbReference>
<dbReference type="SUPFAM" id="SSF51161">
    <property type="entry name" value="Trimeric LpxA-like enzymes"/>
    <property type="match status" value="1"/>
</dbReference>
<dbReference type="InterPro" id="IPR011004">
    <property type="entry name" value="Trimer_LpxA-like_sf"/>
</dbReference>
<proteinExistence type="inferred from homology"/>
<feature type="domain" description="PglD N-terminal" evidence="4">
    <location>
        <begin position="4"/>
        <end position="79"/>
    </location>
</feature>
<dbReference type="NCBIfam" id="TIGR03570">
    <property type="entry name" value="NeuD_NnaD"/>
    <property type="match status" value="1"/>
</dbReference>
<evidence type="ECO:0000313" key="5">
    <source>
        <dbReference type="EMBL" id="SEH98909.1"/>
    </source>
</evidence>
<dbReference type="AlphaFoldDB" id="A0A1H6MMM9"/>
<sequence>MKTLAIIGASGHGKVVADAARSCCLWKDIVFYDDAWPAKTRNGNSDIVGNTQSLLDLDDRPDIIVAIGNNKVRLAKQQQLIAVGFTAATVVHPRAVVSVAAVIGSGSVVMAGAVVNADAVVGVASIVNSNAVVEHDCVLGDAVHISPGACLAGGVIVGEFSWIGIGASAIQLKRIGKNVKVGAGAAVVNDLPDGVTAVGVPAKIIKS</sequence>